<dbReference type="InterPro" id="IPR050100">
    <property type="entry name" value="TRAFAC_GTPase_members"/>
</dbReference>
<keyword evidence="5" id="KW-0342">GTP-binding</keyword>
<dbReference type="GO" id="GO:0003746">
    <property type="term" value="F:translation elongation factor activity"/>
    <property type="evidence" value="ECO:0007669"/>
    <property type="project" value="UniProtKB-KW"/>
</dbReference>
<dbReference type="Pfam" id="PF22594">
    <property type="entry name" value="GTP-eEF1A_C"/>
    <property type="match status" value="1"/>
</dbReference>
<evidence type="ECO:0000259" key="6">
    <source>
        <dbReference type="PROSITE" id="PS51722"/>
    </source>
</evidence>
<evidence type="ECO:0000256" key="5">
    <source>
        <dbReference type="ARBA" id="ARBA00023134"/>
    </source>
</evidence>
<dbReference type="InterPro" id="IPR009000">
    <property type="entry name" value="Transl_B-barrel_sf"/>
</dbReference>
<dbReference type="InterPro" id="IPR054696">
    <property type="entry name" value="GTP-eEF1A_C"/>
</dbReference>
<dbReference type="CDD" id="cd01883">
    <property type="entry name" value="EF1_alpha"/>
    <property type="match status" value="1"/>
</dbReference>
<dbReference type="SUPFAM" id="SSF52540">
    <property type="entry name" value="P-loop containing nucleoside triphosphate hydrolases"/>
    <property type="match status" value="1"/>
</dbReference>
<dbReference type="InterPro" id="IPR027417">
    <property type="entry name" value="P-loop_NTPase"/>
</dbReference>
<dbReference type="Gene3D" id="2.40.30.10">
    <property type="entry name" value="Translation factors"/>
    <property type="match status" value="1"/>
</dbReference>
<dbReference type="AlphaFoldDB" id="A0A672PJ29"/>
<dbReference type="Gene3D" id="3.40.50.300">
    <property type="entry name" value="P-loop containing nucleotide triphosphate hydrolases"/>
    <property type="match status" value="1"/>
</dbReference>
<evidence type="ECO:0000313" key="7">
    <source>
        <dbReference type="Ensembl" id="ENSSGRP00000063729.1"/>
    </source>
</evidence>
<keyword evidence="3" id="KW-0251">Elongation factor</keyword>
<dbReference type="InterPro" id="IPR031157">
    <property type="entry name" value="G_TR_CS"/>
</dbReference>
<proteinExistence type="inferred from homology"/>
<evidence type="ECO:0000256" key="4">
    <source>
        <dbReference type="ARBA" id="ARBA00022917"/>
    </source>
</evidence>
<keyword evidence="4" id="KW-0648">Protein biosynthesis</keyword>
<gene>
    <name evidence="7" type="primary">eef1a1b</name>
</gene>
<feature type="domain" description="Tr-type G" evidence="6">
    <location>
        <begin position="5"/>
        <end position="242"/>
    </location>
</feature>
<dbReference type="GO" id="GO:0003924">
    <property type="term" value="F:GTPase activity"/>
    <property type="evidence" value="ECO:0007669"/>
    <property type="project" value="InterPro"/>
</dbReference>
<dbReference type="InterPro" id="IPR009001">
    <property type="entry name" value="Transl_elong_EF1A/Init_IF2_C"/>
</dbReference>
<name>A0A672PJ29_SINGR</name>
<dbReference type="Proteomes" id="UP000472262">
    <property type="component" value="Unassembled WGS sequence"/>
</dbReference>
<keyword evidence="8" id="KW-1185">Reference proteome</keyword>
<organism evidence="7 8">
    <name type="scientific">Sinocyclocheilus grahami</name>
    <name type="common">Dianchi golden-line fish</name>
    <name type="synonym">Barbus grahami</name>
    <dbReference type="NCBI Taxonomy" id="75366"/>
    <lineage>
        <taxon>Eukaryota</taxon>
        <taxon>Metazoa</taxon>
        <taxon>Chordata</taxon>
        <taxon>Craniata</taxon>
        <taxon>Vertebrata</taxon>
        <taxon>Euteleostomi</taxon>
        <taxon>Actinopterygii</taxon>
        <taxon>Neopterygii</taxon>
        <taxon>Teleostei</taxon>
        <taxon>Ostariophysi</taxon>
        <taxon>Cypriniformes</taxon>
        <taxon>Cyprinidae</taxon>
        <taxon>Cyprininae</taxon>
        <taxon>Sinocyclocheilus</taxon>
    </lineage>
</organism>
<accession>A0A672PJ29</accession>
<dbReference type="SUPFAM" id="SSF50465">
    <property type="entry name" value="EF-Tu/eEF-1alpha/eIF2-gamma C-terminal domain"/>
    <property type="match status" value="1"/>
</dbReference>
<dbReference type="SUPFAM" id="SSF50447">
    <property type="entry name" value="Translation proteins"/>
    <property type="match status" value="1"/>
</dbReference>
<evidence type="ECO:0000256" key="1">
    <source>
        <dbReference type="ARBA" id="ARBA00007249"/>
    </source>
</evidence>
<dbReference type="PROSITE" id="PS51722">
    <property type="entry name" value="G_TR_2"/>
    <property type="match status" value="1"/>
</dbReference>
<evidence type="ECO:0000256" key="3">
    <source>
        <dbReference type="ARBA" id="ARBA00022768"/>
    </source>
</evidence>
<dbReference type="GO" id="GO:0005525">
    <property type="term" value="F:GTP binding"/>
    <property type="evidence" value="ECO:0007669"/>
    <property type="project" value="UniProtKB-KW"/>
</dbReference>
<comment type="similarity">
    <text evidence="1">Belongs to the TRAFAC class translation factor GTPase superfamily. Classic translation factor GTPase family. EF-Tu/EF-1A subfamily.</text>
</comment>
<dbReference type="CDD" id="cd03705">
    <property type="entry name" value="EF1_alpha_III"/>
    <property type="match status" value="1"/>
</dbReference>
<dbReference type="PROSITE" id="PS00301">
    <property type="entry name" value="G_TR_1"/>
    <property type="match status" value="1"/>
</dbReference>
<dbReference type="InterPro" id="IPR000795">
    <property type="entry name" value="T_Tr_GTP-bd_dom"/>
</dbReference>
<sequence>MGKEKLHINIVVIGHVDSGKSTTTGHLIYKCGGIDKRTIEKFEKEAAEMGKGSFKYAWVLDKLKAERERGITIDISLWKFETSKYYVTIIDAPGHRDFIKNMITGTSQADCAVLIVAAGVGEFEAGISKNGQTREHALLAYTLGVKQLIVGVNKMDSTEPNYSQKRYEEIVKEVSTYIKKIGYNPDTVAFVPISGWNGDNMLEASPNMTWFKGWKITRKDGSVSGTTLLEALDAIQPPTRPTDKPLRLPLQDVYKIGGIGTVPVGRVETGILKPGLVVTFAPVNVTTEVKSVEMHHEALSEVIILNHPGQISAGYAPVLDCHTAHIACKFAELKEKIDRRSGKKLEDNPKSLKSGDAAIVDMIPGKPMCVESFSEYPPLGRFAVRDMRQTVAVGVIKGVEKKTLTSGKVTKSAQKAQKNK</sequence>
<dbReference type="Ensembl" id="ENSSGRT00000067953.1">
    <property type="protein sequence ID" value="ENSSGRP00000063729.1"/>
    <property type="gene ID" value="ENSSGRG00000032231.1"/>
</dbReference>
<protein>
    <submittedName>
        <fullName evidence="7">Elongation factor 1-alpha 1</fullName>
    </submittedName>
</protein>
<reference evidence="7" key="2">
    <citation type="submission" date="2025-09" db="UniProtKB">
        <authorList>
            <consortium name="Ensembl"/>
        </authorList>
    </citation>
    <scope>IDENTIFICATION</scope>
</reference>
<evidence type="ECO:0000256" key="2">
    <source>
        <dbReference type="ARBA" id="ARBA00022741"/>
    </source>
</evidence>
<evidence type="ECO:0000313" key="8">
    <source>
        <dbReference type="Proteomes" id="UP000472262"/>
    </source>
</evidence>
<reference evidence="7" key="1">
    <citation type="submission" date="2025-08" db="UniProtKB">
        <authorList>
            <consortium name="Ensembl"/>
        </authorList>
    </citation>
    <scope>IDENTIFICATION</scope>
</reference>
<dbReference type="PRINTS" id="PR00315">
    <property type="entry name" value="ELONGATNFCT"/>
</dbReference>
<dbReference type="FunFam" id="2.40.30.10:FF:000005">
    <property type="entry name" value="Elongation factor 1-alpha"/>
    <property type="match status" value="1"/>
</dbReference>
<dbReference type="CDD" id="cd03693">
    <property type="entry name" value="EF1_alpha_II"/>
    <property type="match status" value="1"/>
</dbReference>
<keyword evidence="2" id="KW-0547">Nucleotide-binding</keyword>
<dbReference type="Pfam" id="PF00009">
    <property type="entry name" value="GTP_EFTU"/>
    <property type="match status" value="1"/>
</dbReference>
<dbReference type="FunFam" id="3.40.50.300:FF:000090">
    <property type="entry name" value="Elongation factor 1-alpha"/>
    <property type="match status" value="1"/>
</dbReference>
<dbReference type="PANTHER" id="PTHR23115">
    <property type="entry name" value="TRANSLATION FACTOR"/>
    <property type="match status" value="1"/>
</dbReference>